<protein>
    <recommendedName>
        <fullName evidence="2">PH domain-containing protein</fullName>
    </recommendedName>
</protein>
<name>A0A0F9NXG6_9ZZZZ</name>
<dbReference type="EMBL" id="LAZR01007332">
    <property type="protein sequence ID" value="KKM85942.1"/>
    <property type="molecule type" value="Genomic_DNA"/>
</dbReference>
<sequence>MNDTPILIEKTPHTLDQWLRELSRQLMDAVRAGKEHVCITADLAKALAEQAEEYAAVLVKRQARGGG</sequence>
<gene>
    <name evidence="1" type="ORF">LCGC14_1284070</name>
</gene>
<reference evidence="1" key="1">
    <citation type="journal article" date="2015" name="Nature">
        <title>Complex archaea that bridge the gap between prokaryotes and eukaryotes.</title>
        <authorList>
            <person name="Spang A."/>
            <person name="Saw J.H."/>
            <person name="Jorgensen S.L."/>
            <person name="Zaremba-Niedzwiedzka K."/>
            <person name="Martijn J."/>
            <person name="Lind A.E."/>
            <person name="van Eijk R."/>
            <person name="Schleper C."/>
            <person name="Guy L."/>
            <person name="Ettema T.J."/>
        </authorList>
    </citation>
    <scope>NUCLEOTIDE SEQUENCE</scope>
</reference>
<accession>A0A0F9NXG6</accession>
<comment type="caution">
    <text evidence="1">The sequence shown here is derived from an EMBL/GenBank/DDBJ whole genome shotgun (WGS) entry which is preliminary data.</text>
</comment>
<proteinExistence type="predicted"/>
<organism evidence="1">
    <name type="scientific">marine sediment metagenome</name>
    <dbReference type="NCBI Taxonomy" id="412755"/>
    <lineage>
        <taxon>unclassified sequences</taxon>
        <taxon>metagenomes</taxon>
        <taxon>ecological metagenomes</taxon>
    </lineage>
</organism>
<dbReference type="AlphaFoldDB" id="A0A0F9NXG6"/>
<evidence type="ECO:0000313" key="1">
    <source>
        <dbReference type="EMBL" id="KKM85942.1"/>
    </source>
</evidence>
<evidence type="ECO:0008006" key="2">
    <source>
        <dbReference type="Google" id="ProtNLM"/>
    </source>
</evidence>